<name>A0ABS4ZJM4_9MICO</name>
<evidence type="ECO:0000256" key="1">
    <source>
        <dbReference type="SAM" id="Phobius"/>
    </source>
</evidence>
<reference evidence="2 3" key="1">
    <citation type="submission" date="2021-03" db="EMBL/GenBank/DDBJ databases">
        <title>Sequencing the genomes of 1000 actinobacteria strains.</title>
        <authorList>
            <person name="Klenk H.-P."/>
        </authorList>
    </citation>
    <scope>NUCLEOTIDE SEQUENCE [LARGE SCALE GENOMIC DNA]</scope>
    <source>
        <strain evidence="2 3">DSM 24221</strain>
    </source>
</reference>
<gene>
    <name evidence="2" type="ORF">JOF34_002066</name>
</gene>
<keyword evidence="1" id="KW-0472">Membrane</keyword>
<accession>A0ABS4ZJM4</accession>
<evidence type="ECO:0000313" key="2">
    <source>
        <dbReference type="EMBL" id="MBP2437480.1"/>
    </source>
</evidence>
<keyword evidence="1" id="KW-0812">Transmembrane</keyword>
<keyword evidence="3" id="KW-1185">Reference proteome</keyword>
<comment type="caution">
    <text evidence="2">The sequence shown here is derived from an EMBL/GenBank/DDBJ whole genome shotgun (WGS) entry which is preliminary data.</text>
</comment>
<feature type="transmembrane region" description="Helical" evidence="1">
    <location>
        <begin position="20"/>
        <end position="40"/>
    </location>
</feature>
<evidence type="ECO:0000313" key="3">
    <source>
        <dbReference type="Proteomes" id="UP001519362"/>
    </source>
</evidence>
<dbReference type="Pfam" id="PF14029">
    <property type="entry name" value="DUF4244"/>
    <property type="match status" value="1"/>
</dbReference>
<proteinExistence type="predicted"/>
<sequence>MYDPETVPLALMEDERGASTAEYAIVTMAAVAIAGVLVAIMRSGQVQSLLNNIVQNALQVP</sequence>
<dbReference type="RefSeq" id="WP_165133855.1">
    <property type="nucleotide sequence ID" value="NZ_CP049253.1"/>
</dbReference>
<protein>
    <submittedName>
        <fullName evidence="2">Flp pilus assembly pilin Flp</fullName>
    </submittedName>
</protein>
<organism evidence="2 3">
    <name type="scientific">Microbacterium amylolyticum</name>
    <dbReference type="NCBI Taxonomy" id="936337"/>
    <lineage>
        <taxon>Bacteria</taxon>
        <taxon>Bacillati</taxon>
        <taxon>Actinomycetota</taxon>
        <taxon>Actinomycetes</taxon>
        <taxon>Micrococcales</taxon>
        <taxon>Microbacteriaceae</taxon>
        <taxon>Microbacterium</taxon>
    </lineage>
</organism>
<dbReference type="InterPro" id="IPR025338">
    <property type="entry name" value="DUF4244"/>
</dbReference>
<keyword evidence="1" id="KW-1133">Transmembrane helix</keyword>
<dbReference type="Proteomes" id="UP001519362">
    <property type="component" value="Unassembled WGS sequence"/>
</dbReference>
<dbReference type="EMBL" id="JAGIOL010000001">
    <property type="protein sequence ID" value="MBP2437480.1"/>
    <property type="molecule type" value="Genomic_DNA"/>
</dbReference>